<dbReference type="Pfam" id="PF02636">
    <property type="entry name" value="Methyltransf_28"/>
    <property type="match status" value="1"/>
</dbReference>
<evidence type="ECO:0000313" key="4">
    <source>
        <dbReference type="Proteomes" id="UP000035503"/>
    </source>
</evidence>
<dbReference type="OrthoDB" id="9794208at2"/>
<dbReference type="PANTHER" id="PTHR12049">
    <property type="entry name" value="PROTEIN ARGININE METHYLTRANSFERASE NDUFAF7, MITOCHONDRIAL"/>
    <property type="match status" value="1"/>
</dbReference>
<sequence>MADGLIKKIANLIKRDGPMTVDQYFALCLSDHEFGYYKTCSNPFGSLGDFVTSPEISQIFGEMLAIFLICAWEKHGFPKCVRLIELGPGKGTMMVDILRVICKLRPDFFSALSVYMVENSENLTLIQKEQLSSYKDKISWCVCLADVPRGFTFLVANEFFDSLPIKQFVMTENGIRERMIDIDCHGSLFFSVGNDSAELDFISCSDYCVGTIFETSPYRDHEMWSISNRLARDGGTVIIIDYGHLHSGAGDTLQAVQEHRYVSPLINSGKSDLSSHVDFQRLSSIAVLHKLYVNGLMTQGRFLDGLGIWQRAFSLMKRATRKDMLLDSVRRLVGTPSDKKSMGELFKILAVSRGEIELSPFVNHNCL</sequence>
<dbReference type="InterPro" id="IPR029063">
    <property type="entry name" value="SAM-dependent_MTases_sf"/>
</dbReference>
<name>A0A0G3I6U0_LIBAF</name>
<dbReference type="SUPFAM" id="SSF53335">
    <property type="entry name" value="S-adenosyl-L-methionine-dependent methyltransferases"/>
    <property type="match status" value="1"/>
</dbReference>
<accession>A0A0G3I6U0</accession>
<dbReference type="Gene3D" id="3.40.50.12710">
    <property type="match status" value="1"/>
</dbReference>
<dbReference type="PANTHER" id="PTHR12049:SF7">
    <property type="entry name" value="PROTEIN ARGININE METHYLTRANSFERASE NDUFAF7, MITOCHONDRIAL"/>
    <property type="match status" value="1"/>
</dbReference>
<dbReference type="PATRIC" id="fig|1277257.4.peg.665"/>
<dbReference type="RefSeq" id="WP_047264260.1">
    <property type="nucleotide sequence ID" value="NZ_CP004021.1"/>
</dbReference>
<keyword evidence="4" id="KW-1185">Reference proteome</keyword>
<keyword evidence="2" id="KW-0808">Transferase</keyword>
<gene>
    <name evidence="3" type="ORF">G293_03100</name>
</gene>
<dbReference type="InterPro" id="IPR003788">
    <property type="entry name" value="NDUFAF7"/>
</dbReference>
<dbReference type="EMBL" id="CP004021">
    <property type="protein sequence ID" value="AKK20248.1"/>
    <property type="molecule type" value="Genomic_DNA"/>
</dbReference>
<dbReference type="KEGG" id="lau:G293_03100"/>
<reference evidence="3 4" key="1">
    <citation type="journal article" date="2015" name="Genome Announc.">
        <title>Complete Genome Sequence of 'Candidatus Liberibacter africanus,' a Bacterium Associated with Citrus Huanglongbing.</title>
        <authorList>
            <person name="Lin H."/>
            <person name="Pietersen G."/>
            <person name="Han C."/>
            <person name="Read D.A."/>
            <person name="Lou B."/>
            <person name="Gupta G."/>
            <person name="Civerolo E.L."/>
        </authorList>
    </citation>
    <scope>NUCLEOTIDE SEQUENCE [LARGE SCALE GENOMIC DNA]</scope>
    <source>
        <strain evidence="3 4">PTSAPSY</strain>
    </source>
</reference>
<evidence type="ECO:0000256" key="2">
    <source>
        <dbReference type="ARBA" id="ARBA00022679"/>
    </source>
</evidence>
<dbReference type="Proteomes" id="UP000035503">
    <property type="component" value="Chromosome"/>
</dbReference>
<keyword evidence="1" id="KW-0489">Methyltransferase</keyword>
<dbReference type="STRING" id="1277257.G293_03100"/>
<organism evidence="3 4">
    <name type="scientific">Candidatus Liberibacter africanus PTSAPSY</name>
    <dbReference type="NCBI Taxonomy" id="1277257"/>
    <lineage>
        <taxon>Bacteria</taxon>
        <taxon>Pseudomonadati</taxon>
        <taxon>Pseudomonadota</taxon>
        <taxon>Alphaproteobacteria</taxon>
        <taxon>Hyphomicrobiales</taxon>
        <taxon>Rhizobiaceae</taxon>
        <taxon>Liberibacter</taxon>
    </lineage>
</organism>
<dbReference type="AlphaFoldDB" id="A0A0G3I6U0"/>
<dbReference type="GO" id="GO:0032259">
    <property type="term" value="P:methylation"/>
    <property type="evidence" value="ECO:0007669"/>
    <property type="project" value="UniProtKB-KW"/>
</dbReference>
<evidence type="ECO:0000313" key="3">
    <source>
        <dbReference type="EMBL" id="AKK20248.1"/>
    </source>
</evidence>
<proteinExistence type="predicted"/>
<dbReference type="GO" id="GO:0035243">
    <property type="term" value="F:protein-arginine omega-N symmetric methyltransferase activity"/>
    <property type="evidence" value="ECO:0007669"/>
    <property type="project" value="TreeGrafter"/>
</dbReference>
<dbReference type="InterPro" id="IPR038375">
    <property type="entry name" value="NDUFAF7_sf"/>
</dbReference>
<evidence type="ECO:0000256" key="1">
    <source>
        <dbReference type="ARBA" id="ARBA00022603"/>
    </source>
</evidence>
<protein>
    <submittedName>
        <fullName evidence="3">Uncharacterized protein</fullName>
    </submittedName>
</protein>